<organism evidence="3 4">
    <name type="scientific">Laedolimicola ammoniilytica</name>
    <dbReference type="NCBI Taxonomy" id="2981771"/>
    <lineage>
        <taxon>Bacteria</taxon>
        <taxon>Bacillati</taxon>
        <taxon>Bacillota</taxon>
        <taxon>Clostridia</taxon>
        <taxon>Lachnospirales</taxon>
        <taxon>Lachnospiraceae</taxon>
        <taxon>Laedolimicola</taxon>
    </lineage>
</organism>
<evidence type="ECO:0000256" key="1">
    <source>
        <dbReference type="SAM" id="MobiDB-lite"/>
    </source>
</evidence>
<accession>A0ABT2RY49</accession>
<evidence type="ECO:0000313" key="4">
    <source>
        <dbReference type="Proteomes" id="UP001652461"/>
    </source>
</evidence>
<keyword evidence="2" id="KW-0732">Signal</keyword>
<feature type="compositionally biased region" description="Acidic residues" evidence="1">
    <location>
        <begin position="61"/>
        <end position="72"/>
    </location>
</feature>
<feature type="compositionally biased region" description="Polar residues" evidence="1">
    <location>
        <begin position="38"/>
        <end position="50"/>
    </location>
</feature>
<evidence type="ECO:0000313" key="3">
    <source>
        <dbReference type="EMBL" id="MCU6696940.1"/>
    </source>
</evidence>
<protein>
    <submittedName>
        <fullName evidence="3">Uncharacterized protein</fullName>
    </submittedName>
</protein>
<sequence length="72" mass="7869">MRKSYFKRGCALCLAVALVVSGGLYAASDRSLKANEENNVYQETELSSAENGPETVVQELEVPDEDTSEKNI</sequence>
<feature type="chain" id="PRO_5046231982" evidence="2">
    <location>
        <begin position="27"/>
        <end position="72"/>
    </location>
</feature>
<evidence type="ECO:0000256" key="2">
    <source>
        <dbReference type="SAM" id="SignalP"/>
    </source>
</evidence>
<reference evidence="3 4" key="1">
    <citation type="journal article" date="2021" name="ISME Commun">
        <title>Automated analysis of genomic sequences facilitates high-throughput and comprehensive description of bacteria.</title>
        <authorList>
            <person name="Hitch T.C.A."/>
        </authorList>
    </citation>
    <scope>NUCLEOTIDE SEQUENCE [LARGE SCALE GENOMIC DNA]</scope>
    <source>
        <strain evidence="3 4">Sanger_04</strain>
    </source>
</reference>
<feature type="region of interest" description="Disordered" evidence="1">
    <location>
        <begin position="38"/>
        <end position="72"/>
    </location>
</feature>
<dbReference type="Proteomes" id="UP001652461">
    <property type="component" value="Unassembled WGS sequence"/>
</dbReference>
<dbReference type="RefSeq" id="WP_158363417.1">
    <property type="nucleotide sequence ID" value="NZ_JAOQKC010000009.1"/>
</dbReference>
<feature type="signal peptide" evidence="2">
    <location>
        <begin position="1"/>
        <end position="26"/>
    </location>
</feature>
<keyword evidence="4" id="KW-1185">Reference proteome</keyword>
<dbReference type="EMBL" id="JAOQKC010000009">
    <property type="protein sequence ID" value="MCU6696940.1"/>
    <property type="molecule type" value="Genomic_DNA"/>
</dbReference>
<proteinExistence type="predicted"/>
<name>A0ABT2RY49_9FIRM</name>
<gene>
    <name evidence="3" type="ORF">OCV63_08530</name>
</gene>
<comment type="caution">
    <text evidence="3">The sequence shown here is derived from an EMBL/GenBank/DDBJ whole genome shotgun (WGS) entry which is preliminary data.</text>
</comment>